<evidence type="ECO:0000313" key="15">
    <source>
        <dbReference type="EMBL" id="KXG75009.1"/>
    </source>
</evidence>
<sequence>MSKKILIADDEKNMIWAMKKALKNEGYRIITAGDGVEAVEMTRQEEPDLILLDLKMPKKDGMEALKEIKSLNGKVPVIMITAHGTMESAIEAMKLGALDYISKPFDLEELKVVIEKALNVGNMQEQIEFLTEELNKNTGKVIIGESEKIREVLQIVSRVANSSATVLITGESGTGKELIANAIHFNSNRKHKPYIKVNCGALPETLLESELFGHEKGAFTGAIAKKAGRFERADGGTIFLDEVGELSPAIQVKLLRVLQEKEFERVGGTETIKVDVRIVAATNRNLREMVEKGEFREDLFYRLNVIPIELPPLRERKEDIPKLIEFFTEKYCAEIGRDKLFFDKEAMEALTHYPWKGNIRELENVIERIVILNHGEKVTKDVLPKEILFYNSEIPAFLLPEEGIDLEKVEKSLIEQALKRTDYNQTHAAKLLGITRHTLIYRMEKYNIK</sequence>
<dbReference type="GO" id="GO:0005524">
    <property type="term" value="F:ATP binding"/>
    <property type="evidence" value="ECO:0007669"/>
    <property type="project" value="UniProtKB-KW"/>
</dbReference>
<dbReference type="EMBL" id="LOEE01000042">
    <property type="protein sequence ID" value="KXG75009.1"/>
    <property type="molecule type" value="Genomic_DNA"/>
</dbReference>
<dbReference type="InterPro" id="IPR001789">
    <property type="entry name" value="Sig_transdc_resp-reg_receiver"/>
</dbReference>
<evidence type="ECO:0000313" key="16">
    <source>
        <dbReference type="Proteomes" id="UP000070456"/>
    </source>
</evidence>
<comment type="subcellular location">
    <subcellularLocation>
        <location evidence="1">Cytoplasm</location>
    </subcellularLocation>
</comment>
<keyword evidence="10" id="KW-0804">Transcription</keyword>
<dbReference type="InterPro" id="IPR027417">
    <property type="entry name" value="P-loop_NTPase"/>
</dbReference>
<dbReference type="GO" id="GO:0005737">
    <property type="term" value="C:cytoplasm"/>
    <property type="evidence" value="ECO:0007669"/>
    <property type="project" value="UniProtKB-SubCell"/>
</dbReference>
<evidence type="ECO:0000259" key="14">
    <source>
        <dbReference type="PROSITE" id="PS50110"/>
    </source>
</evidence>
<keyword evidence="3" id="KW-0963">Cytoplasm</keyword>
<dbReference type="PANTHER" id="PTHR32071:SF113">
    <property type="entry name" value="ALGINATE BIOSYNTHESIS TRANSCRIPTIONAL REGULATORY PROTEIN ALGB"/>
    <property type="match status" value="1"/>
</dbReference>
<evidence type="ECO:0000256" key="11">
    <source>
        <dbReference type="ARBA" id="ARBA00024867"/>
    </source>
</evidence>
<dbReference type="InterPro" id="IPR002197">
    <property type="entry name" value="HTH_Fis"/>
</dbReference>
<dbReference type="Gene3D" id="1.10.10.60">
    <property type="entry name" value="Homeodomain-like"/>
    <property type="match status" value="1"/>
</dbReference>
<dbReference type="FunFam" id="1.10.8.60:FF:000014">
    <property type="entry name" value="DNA-binding transcriptional regulator NtrC"/>
    <property type="match status" value="1"/>
</dbReference>
<keyword evidence="4 12" id="KW-0597">Phosphoprotein</keyword>
<dbReference type="FunFam" id="3.40.50.2300:FF:000018">
    <property type="entry name" value="DNA-binding transcriptional regulator NtrC"/>
    <property type="match status" value="1"/>
</dbReference>
<feature type="domain" description="Response regulatory" evidence="14">
    <location>
        <begin position="4"/>
        <end position="118"/>
    </location>
</feature>
<dbReference type="PROSITE" id="PS00676">
    <property type="entry name" value="SIGMA54_INTERACT_2"/>
    <property type="match status" value="1"/>
</dbReference>
<comment type="function">
    <text evidence="11">May play the central regulatory role in sporulation. It may be an element of the effector pathway responsible for the activation of sporulation genes in response to nutritional stress. Spo0A may act in concert with spo0H (a sigma factor) to control the expression of some genes that are critical to the sporulation process.</text>
</comment>
<dbReference type="SUPFAM" id="SSF52540">
    <property type="entry name" value="P-loop containing nucleoside triphosphate hydrolases"/>
    <property type="match status" value="1"/>
</dbReference>
<keyword evidence="5" id="KW-0547">Nucleotide-binding</keyword>
<dbReference type="Pfam" id="PF00072">
    <property type="entry name" value="Response_reg"/>
    <property type="match status" value="1"/>
</dbReference>
<dbReference type="Gene3D" id="3.40.50.2300">
    <property type="match status" value="1"/>
</dbReference>
<dbReference type="InterPro" id="IPR011006">
    <property type="entry name" value="CheY-like_superfamily"/>
</dbReference>
<evidence type="ECO:0000256" key="12">
    <source>
        <dbReference type="PROSITE-ProRule" id="PRU00169"/>
    </source>
</evidence>
<dbReference type="Gene3D" id="1.10.8.60">
    <property type="match status" value="1"/>
</dbReference>
<evidence type="ECO:0000256" key="5">
    <source>
        <dbReference type="ARBA" id="ARBA00022741"/>
    </source>
</evidence>
<dbReference type="InterPro" id="IPR009057">
    <property type="entry name" value="Homeodomain-like_sf"/>
</dbReference>
<keyword evidence="16" id="KW-1185">Reference proteome</keyword>
<dbReference type="GO" id="GO:0000160">
    <property type="term" value="P:phosphorelay signal transduction system"/>
    <property type="evidence" value="ECO:0007669"/>
    <property type="project" value="InterPro"/>
</dbReference>
<dbReference type="PANTHER" id="PTHR32071">
    <property type="entry name" value="TRANSCRIPTIONAL REGULATORY PROTEIN"/>
    <property type="match status" value="1"/>
</dbReference>
<name>A0A140L384_9FIRM</name>
<evidence type="ECO:0000259" key="13">
    <source>
        <dbReference type="PROSITE" id="PS50045"/>
    </source>
</evidence>
<evidence type="ECO:0000256" key="6">
    <source>
        <dbReference type="ARBA" id="ARBA00022840"/>
    </source>
</evidence>
<evidence type="ECO:0000256" key="4">
    <source>
        <dbReference type="ARBA" id="ARBA00022553"/>
    </source>
</evidence>
<keyword evidence="8" id="KW-0238">DNA-binding</keyword>
<dbReference type="RefSeq" id="WP_068556525.1">
    <property type="nucleotide sequence ID" value="NZ_LOEE01000042.1"/>
</dbReference>
<evidence type="ECO:0000256" key="9">
    <source>
        <dbReference type="ARBA" id="ARBA00023159"/>
    </source>
</evidence>
<keyword evidence="6" id="KW-0067">ATP-binding</keyword>
<comment type="caution">
    <text evidence="15">The sequence shown here is derived from an EMBL/GenBank/DDBJ whole genome shotgun (WGS) entry which is preliminary data.</text>
</comment>
<evidence type="ECO:0000256" key="1">
    <source>
        <dbReference type="ARBA" id="ARBA00004496"/>
    </source>
</evidence>
<dbReference type="CDD" id="cd00009">
    <property type="entry name" value="AAA"/>
    <property type="match status" value="1"/>
</dbReference>
<dbReference type="Pfam" id="PF25601">
    <property type="entry name" value="AAA_lid_14"/>
    <property type="match status" value="1"/>
</dbReference>
<proteinExistence type="predicted"/>
<reference evidence="15 16" key="1">
    <citation type="submission" date="2015-12" db="EMBL/GenBank/DDBJ databases">
        <title>Draft genome sequence of the thermoanaerobe Thermotalea metallivorans, an isolate from the runoff channel of the Great Artesian Basin, Australia.</title>
        <authorList>
            <person name="Patel B.K."/>
        </authorList>
    </citation>
    <scope>NUCLEOTIDE SEQUENCE [LARGE SCALE GENOMIC DNA]</scope>
    <source>
        <strain evidence="15 16">B2-1</strain>
    </source>
</reference>
<accession>A0A140L384</accession>
<evidence type="ECO:0000256" key="2">
    <source>
        <dbReference type="ARBA" id="ARBA00018672"/>
    </source>
</evidence>
<evidence type="ECO:0000256" key="7">
    <source>
        <dbReference type="ARBA" id="ARBA00023015"/>
    </source>
</evidence>
<dbReference type="SUPFAM" id="SSF46689">
    <property type="entry name" value="Homeodomain-like"/>
    <property type="match status" value="1"/>
</dbReference>
<dbReference type="PROSITE" id="PS00675">
    <property type="entry name" value="SIGMA54_INTERACT_1"/>
    <property type="match status" value="1"/>
</dbReference>
<organism evidence="15 16">
    <name type="scientific">Thermotalea metallivorans</name>
    <dbReference type="NCBI Taxonomy" id="520762"/>
    <lineage>
        <taxon>Bacteria</taxon>
        <taxon>Bacillati</taxon>
        <taxon>Bacillota</taxon>
        <taxon>Clostridia</taxon>
        <taxon>Peptostreptococcales</taxon>
        <taxon>Thermotaleaceae</taxon>
        <taxon>Thermotalea</taxon>
    </lineage>
</organism>
<dbReference type="PROSITE" id="PS50110">
    <property type="entry name" value="RESPONSE_REGULATORY"/>
    <property type="match status" value="1"/>
</dbReference>
<dbReference type="AlphaFoldDB" id="A0A140L384"/>
<dbReference type="Pfam" id="PF02954">
    <property type="entry name" value="HTH_8"/>
    <property type="match status" value="1"/>
</dbReference>
<evidence type="ECO:0000256" key="8">
    <source>
        <dbReference type="ARBA" id="ARBA00023125"/>
    </source>
</evidence>
<evidence type="ECO:0000256" key="10">
    <source>
        <dbReference type="ARBA" id="ARBA00023163"/>
    </source>
</evidence>
<dbReference type="OrthoDB" id="9803970at2"/>
<dbReference type="SMART" id="SM00382">
    <property type="entry name" value="AAA"/>
    <property type="match status" value="1"/>
</dbReference>
<dbReference type="Pfam" id="PF00158">
    <property type="entry name" value="Sigma54_activat"/>
    <property type="match status" value="1"/>
</dbReference>
<feature type="domain" description="Sigma-54 factor interaction" evidence="13">
    <location>
        <begin position="142"/>
        <end position="371"/>
    </location>
</feature>
<dbReference type="STRING" id="520762.AN619_19790"/>
<dbReference type="SMART" id="SM00448">
    <property type="entry name" value="REC"/>
    <property type="match status" value="1"/>
</dbReference>
<evidence type="ECO:0000256" key="3">
    <source>
        <dbReference type="ARBA" id="ARBA00022490"/>
    </source>
</evidence>
<dbReference type="GO" id="GO:0043565">
    <property type="term" value="F:sequence-specific DNA binding"/>
    <property type="evidence" value="ECO:0007669"/>
    <property type="project" value="InterPro"/>
</dbReference>
<dbReference type="GO" id="GO:0006355">
    <property type="term" value="P:regulation of DNA-templated transcription"/>
    <property type="evidence" value="ECO:0007669"/>
    <property type="project" value="InterPro"/>
</dbReference>
<dbReference type="InterPro" id="IPR025943">
    <property type="entry name" value="Sigma_54_int_dom_ATP-bd_2"/>
</dbReference>
<dbReference type="InterPro" id="IPR058031">
    <property type="entry name" value="AAA_lid_NorR"/>
</dbReference>
<feature type="modified residue" description="4-aspartylphosphate" evidence="12">
    <location>
        <position position="53"/>
    </location>
</feature>
<dbReference type="InterPro" id="IPR002078">
    <property type="entry name" value="Sigma_54_int"/>
</dbReference>
<dbReference type="Proteomes" id="UP000070456">
    <property type="component" value="Unassembled WGS sequence"/>
</dbReference>
<dbReference type="InterPro" id="IPR025662">
    <property type="entry name" value="Sigma_54_int_dom_ATP-bd_1"/>
</dbReference>
<keyword evidence="9" id="KW-0010">Activator</keyword>
<dbReference type="PRINTS" id="PR01590">
    <property type="entry name" value="HTHFIS"/>
</dbReference>
<dbReference type="FunFam" id="3.40.50.300:FF:000006">
    <property type="entry name" value="DNA-binding transcriptional regulator NtrC"/>
    <property type="match status" value="1"/>
</dbReference>
<dbReference type="InterPro" id="IPR003593">
    <property type="entry name" value="AAA+_ATPase"/>
</dbReference>
<dbReference type="Gene3D" id="3.40.50.300">
    <property type="entry name" value="P-loop containing nucleotide triphosphate hydrolases"/>
    <property type="match status" value="1"/>
</dbReference>
<keyword evidence="7" id="KW-0805">Transcription regulation</keyword>
<protein>
    <recommendedName>
        <fullName evidence="2">Stage 0 sporulation protein A homolog</fullName>
    </recommendedName>
</protein>
<dbReference type="PROSITE" id="PS50045">
    <property type="entry name" value="SIGMA54_INTERACT_4"/>
    <property type="match status" value="1"/>
</dbReference>
<dbReference type="SUPFAM" id="SSF52172">
    <property type="entry name" value="CheY-like"/>
    <property type="match status" value="1"/>
</dbReference>
<gene>
    <name evidence="15" type="primary">zraR_2</name>
    <name evidence="15" type="ORF">AN619_19790</name>
</gene>